<dbReference type="InterPro" id="IPR013538">
    <property type="entry name" value="ASHA1/2-like_C"/>
</dbReference>
<dbReference type="RefSeq" id="WP_068831582.1">
    <property type="nucleotide sequence ID" value="NZ_JBHSMX010000003.1"/>
</dbReference>
<dbReference type="Pfam" id="PF08327">
    <property type="entry name" value="AHSA1"/>
    <property type="match status" value="1"/>
</dbReference>
<dbReference type="CDD" id="cd07814">
    <property type="entry name" value="SRPBCC_CalC_Aha1-like"/>
    <property type="match status" value="1"/>
</dbReference>
<comment type="similarity">
    <text evidence="1">Belongs to the AHA1 family.</text>
</comment>
<evidence type="ECO:0000313" key="4">
    <source>
        <dbReference type="Proteomes" id="UP001596084"/>
    </source>
</evidence>
<organism evidence="3 4">
    <name type="scientific">Polaromonas jejuensis</name>
    <dbReference type="NCBI Taxonomy" id="457502"/>
    <lineage>
        <taxon>Bacteria</taxon>
        <taxon>Pseudomonadati</taxon>
        <taxon>Pseudomonadota</taxon>
        <taxon>Betaproteobacteria</taxon>
        <taxon>Burkholderiales</taxon>
        <taxon>Comamonadaceae</taxon>
        <taxon>Polaromonas</taxon>
    </lineage>
</organism>
<gene>
    <name evidence="3" type="ORF">ACFPP7_00095</name>
</gene>
<feature type="domain" description="Activator of Hsp90 ATPase homologue 1/2-like C-terminal" evidence="2">
    <location>
        <begin position="11"/>
        <end position="124"/>
    </location>
</feature>
<dbReference type="Proteomes" id="UP001596084">
    <property type="component" value="Unassembled WGS sequence"/>
</dbReference>
<proteinExistence type="inferred from homology"/>
<dbReference type="EMBL" id="JBHSMX010000003">
    <property type="protein sequence ID" value="MFC5519317.1"/>
    <property type="molecule type" value="Genomic_DNA"/>
</dbReference>
<dbReference type="Gene3D" id="3.30.530.20">
    <property type="match status" value="1"/>
</dbReference>
<comment type="caution">
    <text evidence="3">The sequence shown here is derived from an EMBL/GenBank/DDBJ whole genome shotgun (WGS) entry which is preliminary data.</text>
</comment>
<protein>
    <submittedName>
        <fullName evidence="3">SRPBCC domain-containing protein</fullName>
    </submittedName>
</protein>
<evidence type="ECO:0000313" key="3">
    <source>
        <dbReference type="EMBL" id="MFC5519317.1"/>
    </source>
</evidence>
<keyword evidence="4" id="KW-1185">Reference proteome</keyword>
<evidence type="ECO:0000259" key="2">
    <source>
        <dbReference type="Pfam" id="PF08327"/>
    </source>
</evidence>
<reference evidence="4" key="1">
    <citation type="journal article" date="2019" name="Int. J. Syst. Evol. Microbiol.">
        <title>The Global Catalogue of Microorganisms (GCM) 10K type strain sequencing project: providing services to taxonomists for standard genome sequencing and annotation.</title>
        <authorList>
            <consortium name="The Broad Institute Genomics Platform"/>
            <consortium name="The Broad Institute Genome Sequencing Center for Infectious Disease"/>
            <person name="Wu L."/>
            <person name="Ma J."/>
        </authorList>
    </citation>
    <scope>NUCLEOTIDE SEQUENCE [LARGE SCALE GENOMIC DNA]</scope>
    <source>
        <strain evidence="4">CGMCC 4.7277</strain>
    </source>
</reference>
<sequence length="142" mass="16317">MPDILHRVGVDAPLEKVFNALSTIEGLQHWWISETTGETSVGGLINFGFCQMRVLESKPFSLVHWKCTTGPDEWVGTEVFFRLERKDDQTFILFKHANWKEPVEFMHHCSTKWATFLLSLRDWLESGGGHPTPHDIKIHVGD</sequence>
<dbReference type="InterPro" id="IPR023393">
    <property type="entry name" value="START-like_dom_sf"/>
</dbReference>
<name>A0ABW0Q6M9_9BURK</name>
<dbReference type="SUPFAM" id="SSF55961">
    <property type="entry name" value="Bet v1-like"/>
    <property type="match status" value="1"/>
</dbReference>
<accession>A0ABW0Q6M9</accession>
<evidence type="ECO:0000256" key="1">
    <source>
        <dbReference type="ARBA" id="ARBA00006817"/>
    </source>
</evidence>